<accession>A0A4R8CHU6</accession>
<organism evidence="1 2">
    <name type="scientific">Kribbella pratensis</name>
    <dbReference type="NCBI Taxonomy" id="2512112"/>
    <lineage>
        <taxon>Bacteria</taxon>
        <taxon>Bacillati</taxon>
        <taxon>Actinomycetota</taxon>
        <taxon>Actinomycetes</taxon>
        <taxon>Propionibacteriales</taxon>
        <taxon>Kribbellaceae</taxon>
        <taxon>Kribbella</taxon>
    </lineage>
</organism>
<gene>
    <name evidence="1" type="ORF">EV653_0849</name>
</gene>
<evidence type="ECO:0000313" key="2">
    <source>
        <dbReference type="Proteomes" id="UP000295146"/>
    </source>
</evidence>
<evidence type="ECO:0000313" key="1">
    <source>
        <dbReference type="EMBL" id="TDW75714.1"/>
    </source>
</evidence>
<keyword evidence="2" id="KW-1185">Reference proteome</keyword>
<dbReference type="EMBL" id="SODP01000001">
    <property type="protein sequence ID" value="TDW75714.1"/>
    <property type="molecule type" value="Genomic_DNA"/>
</dbReference>
<protein>
    <submittedName>
        <fullName evidence="1">Uncharacterized protein</fullName>
    </submittedName>
</protein>
<dbReference type="Proteomes" id="UP000295146">
    <property type="component" value="Unassembled WGS sequence"/>
</dbReference>
<sequence length="79" mass="9469">MAWLTPSVWLCSLRLPDLRLRGRQLLRSGMARPALPSWWRTNRWLLRIWLARRTLARRTLAWLWLGGMGRTSVRRTRST</sequence>
<dbReference type="AlphaFoldDB" id="A0A4R8CHU6"/>
<reference evidence="1 2" key="1">
    <citation type="submission" date="2019-03" db="EMBL/GenBank/DDBJ databases">
        <title>Genomic Encyclopedia of Type Strains, Phase III (KMG-III): the genomes of soil and plant-associated and newly described type strains.</title>
        <authorList>
            <person name="Whitman W."/>
        </authorList>
    </citation>
    <scope>NUCLEOTIDE SEQUENCE [LARGE SCALE GENOMIC DNA]</scope>
    <source>
        <strain evidence="1 2">VKM Ac-2573</strain>
    </source>
</reference>
<name>A0A4R8CHU6_9ACTN</name>
<proteinExistence type="predicted"/>
<comment type="caution">
    <text evidence="1">The sequence shown here is derived from an EMBL/GenBank/DDBJ whole genome shotgun (WGS) entry which is preliminary data.</text>
</comment>
<dbReference type="RefSeq" id="WP_134098100.1">
    <property type="nucleotide sequence ID" value="NZ_SODP01000001.1"/>
</dbReference>